<accession>A0A8K0P4X7</accession>
<organism evidence="3 4">
    <name type="scientific">Ladona fulva</name>
    <name type="common">Scarce chaser dragonfly</name>
    <name type="synonym">Libellula fulva</name>
    <dbReference type="NCBI Taxonomy" id="123851"/>
    <lineage>
        <taxon>Eukaryota</taxon>
        <taxon>Metazoa</taxon>
        <taxon>Ecdysozoa</taxon>
        <taxon>Arthropoda</taxon>
        <taxon>Hexapoda</taxon>
        <taxon>Insecta</taxon>
        <taxon>Pterygota</taxon>
        <taxon>Palaeoptera</taxon>
        <taxon>Odonata</taxon>
        <taxon>Epiprocta</taxon>
        <taxon>Anisoptera</taxon>
        <taxon>Libelluloidea</taxon>
        <taxon>Libellulidae</taxon>
        <taxon>Ladona</taxon>
    </lineage>
</organism>
<dbReference type="InterPro" id="IPR043144">
    <property type="entry name" value="Mal/L-sulf/L-lact_DH-like_ah"/>
</dbReference>
<sequence>MGKGKEMAKGNGIVPLTEVCRFVSDAMEAVGTPKMHAAAMADLLVAADYRGHFSHGLNRLEMYVRDVRSKSTNAEATPTILKEKAAVALVNGNNALGPVVGNFCMDLAMKKAKETGVGWVSARGEIAFLWNSSTIIFLRP</sequence>
<dbReference type="InterPro" id="IPR036111">
    <property type="entry name" value="Mal/L-sulfo/L-lacto_DH-like_sf"/>
</dbReference>
<keyword evidence="4" id="KW-1185">Reference proteome</keyword>
<evidence type="ECO:0000313" key="3">
    <source>
        <dbReference type="EMBL" id="KAG8233871.1"/>
    </source>
</evidence>
<dbReference type="SUPFAM" id="SSF89733">
    <property type="entry name" value="L-sulfolactate dehydrogenase-like"/>
    <property type="match status" value="1"/>
</dbReference>
<dbReference type="Proteomes" id="UP000792457">
    <property type="component" value="Unassembled WGS sequence"/>
</dbReference>
<reference evidence="3" key="2">
    <citation type="submission" date="2017-10" db="EMBL/GenBank/DDBJ databases">
        <title>Ladona fulva Genome sequencing and assembly.</title>
        <authorList>
            <person name="Murali S."/>
            <person name="Richards S."/>
            <person name="Bandaranaike D."/>
            <person name="Bellair M."/>
            <person name="Blankenburg K."/>
            <person name="Chao H."/>
            <person name="Dinh H."/>
            <person name="Doddapaneni H."/>
            <person name="Dugan-Rocha S."/>
            <person name="Elkadiri S."/>
            <person name="Gnanaolivu R."/>
            <person name="Hernandez B."/>
            <person name="Skinner E."/>
            <person name="Javaid M."/>
            <person name="Lee S."/>
            <person name="Li M."/>
            <person name="Ming W."/>
            <person name="Munidasa M."/>
            <person name="Muniz J."/>
            <person name="Nguyen L."/>
            <person name="Hughes D."/>
            <person name="Osuji N."/>
            <person name="Pu L.-L."/>
            <person name="Puazo M."/>
            <person name="Qu C."/>
            <person name="Quiroz J."/>
            <person name="Raj R."/>
            <person name="Weissenberger G."/>
            <person name="Xin Y."/>
            <person name="Zou X."/>
            <person name="Han Y."/>
            <person name="Worley K."/>
            <person name="Muzny D."/>
            <person name="Gibbs R."/>
        </authorList>
    </citation>
    <scope>NUCLEOTIDE SEQUENCE</scope>
    <source>
        <strain evidence="3">Sampled in the wild</strain>
    </source>
</reference>
<evidence type="ECO:0000313" key="4">
    <source>
        <dbReference type="Proteomes" id="UP000792457"/>
    </source>
</evidence>
<name>A0A8K0P4X7_LADFU</name>
<dbReference type="PANTHER" id="PTHR11091">
    <property type="entry name" value="OXIDOREDUCTASE-RELATED"/>
    <property type="match status" value="1"/>
</dbReference>
<reference evidence="3" key="1">
    <citation type="submission" date="2013-04" db="EMBL/GenBank/DDBJ databases">
        <authorList>
            <person name="Qu J."/>
            <person name="Murali S.C."/>
            <person name="Bandaranaike D."/>
            <person name="Bellair M."/>
            <person name="Blankenburg K."/>
            <person name="Chao H."/>
            <person name="Dinh H."/>
            <person name="Doddapaneni H."/>
            <person name="Downs B."/>
            <person name="Dugan-Rocha S."/>
            <person name="Elkadiri S."/>
            <person name="Gnanaolivu R.D."/>
            <person name="Hernandez B."/>
            <person name="Javaid M."/>
            <person name="Jayaseelan J.C."/>
            <person name="Lee S."/>
            <person name="Li M."/>
            <person name="Ming W."/>
            <person name="Munidasa M."/>
            <person name="Muniz J."/>
            <person name="Nguyen L."/>
            <person name="Ongeri F."/>
            <person name="Osuji N."/>
            <person name="Pu L.-L."/>
            <person name="Puazo M."/>
            <person name="Qu C."/>
            <person name="Quiroz J."/>
            <person name="Raj R."/>
            <person name="Weissenberger G."/>
            <person name="Xin Y."/>
            <person name="Zou X."/>
            <person name="Han Y."/>
            <person name="Richards S."/>
            <person name="Worley K."/>
            <person name="Muzny D."/>
            <person name="Gibbs R."/>
        </authorList>
    </citation>
    <scope>NUCLEOTIDE SEQUENCE</scope>
    <source>
        <strain evidence="3">Sampled in the wild</strain>
    </source>
</reference>
<dbReference type="Gene3D" id="3.30.1370.60">
    <property type="entry name" value="Hypothetical oxidoreductase yiak, domain 2"/>
    <property type="match status" value="1"/>
</dbReference>
<dbReference type="Pfam" id="PF02615">
    <property type="entry name" value="Ldh_2"/>
    <property type="match status" value="1"/>
</dbReference>
<dbReference type="EMBL" id="KZ308748">
    <property type="protein sequence ID" value="KAG8233871.1"/>
    <property type="molecule type" value="Genomic_DNA"/>
</dbReference>
<comment type="similarity">
    <text evidence="1">Belongs to the LDH2/MDH2 oxidoreductase family.</text>
</comment>
<dbReference type="InterPro" id="IPR003767">
    <property type="entry name" value="Malate/L-lactate_DH-like"/>
</dbReference>
<dbReference type="PANTHER" id="PTHR11091:SF0">
    <property type="entry name" value="MALATE DEHYDROGENASE"/>
    <property type="match status" value="1"/>
</dbReference>
<dbReference type="AlphaFoldDB" id="A0A8K0P4X7"/>
<gene>
    <name evidence="3" type="ORF">J437_LFUL006894</name>
</gene>
<dbReference type="OrthoDB" id="7881616at2759"/>
<evidence type="ECO:0000256" key="1">
    <source>
        <dbReference type="ARBA" id="ARBA00006056"/>
    </source>
</evidence>
<dbReference type="GO" id="GO:0016491">
    <property type="term" value="F:oxidoreductase activity"/>
    <property type="evidence" value="ECO:0007669"/>
    <property type="project" value="UniProtKB-KW"/>
</dbReference>
<evidence type="ECO:0008006" key="5">
    <source>
        <dbReference type="Google" id="ProtNLM"/>
    </source>
</evidence>
<keyword evidence="2" id="KW-0560">Oxidoreductase</keyword>
<comment type="caution">
    <text evidence="3">The sequence shown here is derived from an EMBL/GenBank/DDBJ whole genome shotgun (WGS) entry which is preliminary data.</text>
</comment>
<protein>
    <recommendedName>
        <fullName evidence="5">Malate dehydrogenase</fullName>
    </recommendedName>
</protein>
<dbReference type="Gene3D" id="1.10.1530.10">
    <property type="match status" value="1"/>
</dbReference>
<proteinExistence type="inferred from homology"/>
<evidence type="ECO:0000256" key="2">
    <source>
        <dbReference type="ARBA" id="ARBA00023002"/>
    </source>
</evidence>
<dbReference type="InterPro" id="IPR043143">
    <property type="entry name" value="Mal/L-sulf/L-lact_DH-like_NADP"/>
</dbReference>